<name>A0A6C0J383_9ZZZZ</name>
<sequence length="60" mass="7246">MNIHYTYYINMTEEQLNQKHNTDVGNYNYVDYFYQRALLDSFNLSIGILITAIFIFKQKN</sequence>
<dbReference type="AlphaFoldDB" id="A0A6C0J383"/>
<evidence type="ECO:0000313" key="2">
    <source>
        <dbReference type="EMBL" id="QHT99319.1"/>
    </source>
</evidence>
<organism evidence="2">
    <name type="scientific">viral metagenome</name>
    <dbReference type="NCBI Taxonomy" id="1070528"/>
    <lineage>
        <taxon>unclassified sequences</taxon>
        <taxon>metagenomes</taxon>
        <taxon>organismal metagenomes</taxon>
    </lineage>
</organism>
<dbReference type="EMBL" id="MN740307">
    <property type="protein sequence ID" value="QHT99319.1"/>
    <property type="molecule type" value="Genomic_DNA"/>
</dbReference>
<evidence type="ECO:0000256" key="1">
    <source>
        <dbReference type="SAM" id="Phobius"/>
    </source>
</evidence>
<keyword evidence="1" id="KW-0812">Transmembrane</keyword>
<accession>A0A6C0J383</accession>
<proteinExistence type="predicted"/>
<protein>
    <submittedName>
        <fullName evidence="2">Uncharacterized protein</fullName>
    </submittedName>
</protein>
<feature type="transmembrane region" description="Helical" evidence="1">
    <location>
        <begin position="37"/>
        <end position="56"/>
    </location>
</feature>
<reference evidence="2" key="1">
    <citation type="journal article" date="2020" name="Nature">
        <title>Giant virus diversity and host interactions through global metagenomics.</title>
        <authorList>
            <person name="Schulz F."/>
            <person name="Roux S."/>
            <person name="Paez-Espino D."/>
            <person name="Jungbluth S."/>
            <person name="Walsh D.A."/>
            <person name="Denef V.J."/>
            <person name="McMahon K.D."/>
            <person name="Konstantinidis K.T."/>
            <person name="Eloe-Fadrosh E.A."/>
            <person name="Kyrpides N.C."/>
            <person name="Woyke T."/>
        </authorList>
    </citation>
    <scope>NUCLEOTIDE SEQUENCE</scope>
    <source>
        <strain evidence="2">GVMAG-M-3300025699-48</strain>
    </source>
</reference>
<keyword evidence="1" id="KW-1133">Transmembrane helix</keyword>
<keyword evidence="1" id="KW-0472">Membrane</keyword>